<dbReference type="GeneID" id="63788192"/>
<dbReference type="PANTHER" id="PTHR13522:SF3">
    <property type="entry name" value="U6 SNRNA PHOSPHODIESTERASE 1"/>
    <property type="match status" value="1"/>
</dbReference>
<reference evidence="8 9" key="1">
    <citation type="submission" date="2016-07" db="EMBL/GenBank/DDBJ databases">
        <title>Pervasive Adenine N6-methylation of Active Genes in Fungi.</title>
        <authorList>
            <consortium name="DOE Joint Genome Institute"/>
            <person name="Mondo S.J."/>
            <person name="Dannebaum R.O."/>
            <person name="Kuo R.C."/>
            <person name="Labutti K."/>
            <person name="Haridas S."/>
            <person name="Kuo A."/>
            <person name="Salamov A."/>
            <person name="Ahrendt S.R."/>
            <person name="Lipzen A."/>
            <person name="Sullivan W."/>
            <person name="Andreopoulos W.B."/>
            <person name="Clum A."/>
            <person name="Lindquist E."/>
            <person name="Daum C."/>
            <person name="Ramamoorthy G.K."/>
            <person name="Gryganskyi A."/>
            <person name="Culley D."/>
            <person name="Magnuson J.K."/>
            <person name="James T.Y."/>
            <person name="O'Malley M.A."/>
            <person name="Stajich J.E."/>
            <person name="Spatafora J.W."/>
            <person name="Visel A."/>
            <person name="Grigoriev I.V."/>
        </authorList>
    </citation>
    <scope>NUCLEOTIDE SEQUENCE [LARGE SCALE GENOMIC DNA]</scope>
    <source>
        <strain evidence="8 9">12-1054</strain>
    </source>
</reference>
<evidence type="ECO:0000256" key="3">
    <source>
        <dbReference type="ARBA" id="ARBA00023239"/>
    </source>
</evidence>
<feature type="region of interest" description="Disordered" evidence="7">
    <location>
        <begin position="1"/>
        <end position="25"/>
    </location>
</feature>
<evidence type="ECO:0000313" key="8">
    <source>
        <dbReference type="EMBL" id="ORY76686.1"/>
    </source>
</evidence>
<keyword evidence="3" id="KW-0456">Lyase</keyword>
<keyword evidence="4" id="KW-0539">Nucleus</keyword>
<dbReference type="EMBL" id="MCFI01000022">
    <property type="protein sequence ID" value="ORY76686.1"/>
    <property type="molecule type" value="Genomic_DNA"/>
</dbReference>
<dbReference type="Gene3D" id="3.90.1140.10">
    <property type="entry name" value="Cyclic phosphodiesterase"/>
    <property type="match status" value="1"/>
</dbReference>
<dbReference type="InterPro" id="IPR027521">
    <property type="entry name" value="Usb1"/>
</dbReference>
<evidence type="ECO:0000313" key="9">
    <source>
        <dbReference type="Proteomes" id="UP000193685"/>
    </source>
</evidence>
<accession>A0A1Y2EZZ0</accession>
<evidence type="ECO:0000256" key="2">
    <source>
        <dbReference type="ARBA" id="ARBA00022801"/>
    </source>
</evidence>
<dbReference type="OrthoDB" id="49151at2759"/>
<dbReference type="GO" id="GO:0005634">
    <property type="term" value="C:nucleus"/>
    <property type="evidence" value="ECO:0007669"/>
    <property type="project" value="TreeGrafter"/>
</dbReference>
<dbReference type="PANTHER" id="PTHR13522">
    <property type="entry name" value="U6 SNRNA PHOSPHODIESTERASE 1"/>
    <property type="match status" value="1"/>
</dbReference>
<dbReference type="GO" id="GO:0016829">
    <property type="term" value="F:lyase activity"/>
    <property type="evidence" value="ECO:0007669"/>
    <property type="project" value="UniProtKB-KW"/>
</dbReference>
<keyword evidence="2" id="KW-0378">Hydrolase</keyword>
<protein>
    <recommendedName>
        <fullName evidence="5">U6 snRNA phosphodiesterase 1</fullName>
    </recommendedName>
    <alternativeName>
        <fullName evidence="6">3'-5' RNA exonuclease USB1</fullName>
    </alternativeName>
</protein>
<organism evidence="8 9">
    <name type="scientific">Protomyces lactucae-debilis</name>
    <dbReference type="NCBI Taxonomy" id="2754530"/>
    <lineage>
        <taxon>Eukaryota</taxon>
        <taxon>Fungi</taxon>
        <taxon>Dikarya</taxon>
        <taxon>Ascomycota</taxon>
        <taxon>Taphrinomycotina</taxon>
        <taxon>Taphrinomycetes</taxon>
        <taxon>Taphrinales</taxon>
        <taxon>Protomycetaceae</taxon>
        <taxon>Protomyces</taxon>
    </lineage>
</organism>
<dbReference type="GO" id="GO:0034477">
    <property type="term" value="P:U6 snRNA 3'-end processing"/>
    <property type="evidence" value="ECO:0007669"/>
    <property type="project" value="InterPro"/>
</dbReference>
<evidence type="ECO:0000256" key="5">
    <source>
        <dbReference type="ARBA" id="ARBA00029543"/>
    </source>
</evidence>
<dbReference type="RefSeq" id="XP_040722766.1">
    <property type="nucleotide sequence ID" value="XM_040871593.1"/>
</dbReference>
<gene>
    <name evidence="8" type="ORF">BCR37DRAFT_395219</name>
</gene>
<evidence type="ECO:0000256" key="4">
    <source>
        <dbReference type="ARBA" id="ARBA00023242"/>
    </source>
</evidence>
<dbReference type="Proteomes" id="UP000193685">
    <property type="component" value="Unassembled WGS sequence"/>
</dbReference>
<proteinExistence type="predicted"/>
<dbReference type="STRING" id="56484.A0A1Y2EZZ0"/>
<dbReference type="Pfam" id="PF09749">
    <property type="entry name" value="HVSL"/>
    <property type="match status" value="1"/>
</dbReference>
<name>A0A1Y2EZZ0_PROLT</name>
<evidence type="ECO:0000256" key="7">
    <source>
        <dbReference type="SAM" id="MobiDB-lite"/>
    </source>
</evidence>
<dbReference type="OMA" id="FHVSIGW"/>
<evidence type="ECO:0000256" key="6">
    <source>
        <dbReference type="ARBA" id="ARBA00030030"/>
    </source>
</evidence>
<keyword evidence="9" id="KW-1185">Reference proteome</keyword>
<dbReference type="GO" id="GO:0000175">
    <property type="term" value="F:3'-5'-RNA exonuclease activity"/>
    <property type="evidence" value="ECO:0007669"/>
    <property type="project" value="TreeGrafter"/>
</dbReference>
<sequence>MKKALVQYASSDEGEETATSAAPALPSLPKELDAVYVVDPRKGQDPAFHGGRQRQVAHTQGLWPSHIQLDVTLSQDQRQSLAAFLDAAHIVLEEDYETLLVTPLGVDADLHISLTPGIMLPGEHKDTFPEAIVSAVSQHKNGSLQFEVIRPAVFGNIDGQRTFPVLQLRPINQDGFDTLMQGLDSVLGAYGTAPLYTSREGLASLHVSIAWRRPESSIQQNHTRRLEQLKQHPAFRRLQGQLFSCSHLRVKVGNELHLIALS</sequence>
<comment type="caution">
    <text evidence="8">The sequence shown here is derived from an EMBL/GenBank/DDBJ whole genome shotgun (WGS) entry which is preliminary data.</text>
</comment>
<keyword evidence="1" id="KW-0540">Nuclease</keyword>
<evidence type="ECO:0000256" key="1">
    <source>
        <dbReference type="ARBA" id="ARBA00022722"/>
    </source>
</evidence>
<dbReference type="AlphaFoldDB" id="A0A1Y2EZZ0"/>